<dbReference type="Pfam" id="PF08570">
    <property type="entry name" value="DUF1761"/>
    <property type="match status" value="1"/>
</dbReference>
<reference evidence="2 3" key="1">
    <citation type="journal article" date="2016" name="Nat. Commun.">
        <title>Thousands of microbial genomes shed light on interconnected biogeochemical processes in an aquifer system.</title>
        <authorList>
            <person name="Anantharaman K."/>
            <person name="Brown C.T."/>
            <person name="Hug L.A."/>
            <person name="Sharon I."/>
            <person name="Castelle C.J."/>
            <person name="Probst A.J."/>
            <person name="Thomas B.C."/>
            <person name="Singh A."/>
            <person name="Wilkins M.J."/>
            <person name="Karaoz U."/>
            <person name="Brodie E.L."/>
            <person name="Williams K.H."/>
            <person name="Hubbard S.S."/>
            <person name="Banfield J.F."/>
        </authorList>
    </citation>
    <scope>NUCLEOTIDE SEQUENCE [LARGE SCALE GENOMIC DNA]</scope>
</reference>
<evidence type="ECO:0000313" key="3">
    <source>
        <dbReference type="Proteomes" id="UP000176850"/>
    </source>
</evidence>
<feature type="transmembrane region" description="Helical" evidence="1">
    <location>
        <begin position="111"/>
        <end position="133"/>
    </location>
</feature>
<protein>
    <recommendedName>
        <fullName evidence="4">DUF1761 domain-containing protein</fullName>
    </recommendedName>
</protein>
<organism evidence="2 3">
    <name type="scientific">Candidatus Roizmanbacteria bacterium RIFCSPHIGHO2_01_FULL_39_24</name>
    <dbReference type="NCBI Taxonomy" id="1802032"/>
    <lineage>
        <taxon>Bacteria</taxon>
        <taxon>Candidatus Roizmaniibacteriota</taxon>
    </lineage>
</organism>
<proteinExistence type="predicted"/>
<dbReference type="AlphaFoldDB" id="A0A1F7GK14"/>
<feature type="transmembrane region" description="Helical" evidence="1">
    <location>
        <begin position="82"/>
        <end position="104"/>
    </location>
</feature>
<feature type="transmembrane region" description="Helical" evidence="1">
    <location>
        <begin position="55"/>
        <end position="76"/>
    </location>
</feature>
<feature type="transmembrane region" description="Helical" evidence="1">
    <location>
        <begin position="6"/>
        <end position="24"/>
    </location>
</feature>
<keyword evidence="1" id="KW-1133">Transmembrane helix</keyword>
<accession>A0A1F7GK14</accession>
<sequence length="134" mass="15179">MYNVNYLHILVAAVVAMIAGYLWYSPYLFGNQWAKLSGMKMDGGSKQDMQKTYGISYLLAVVTAYMMSYFIGYLQVTTFMGAVQLAFMLWLGFAMPPMATNYLFKKTSQQLFFLETGHVLFAMVAIAVTLVLWV</sequence>
<dbReference type="EMBL" id="MFZH01000014">
    <property type="protein sequence ID" value="OGK19263.1"/>
    <property type="molecule type" value="Genomic_DNA"/>
</dbReference>
<evidence type="ECO:0008006" key="4">
    <source>
        <dbReference type="Google" id="ProtNLM"/>
    </source>
</evidence>
<gene>
    <name evidence="2" type="ORF">A2799_03650</name>
</gene>
<dbReference type="InterPro" id="IPR013879">
    <property type="entry name" value="DUF1761"/>
</dbReference>
<comment type="caution">
    <text evidence="2">The sequence shown here is derived from an EMBL/GenBank/DDBJ whole genome shotgun (WGS) entry which is preliminary data.</text>
</comment>
<evidence type="ECO:0000256" key="1">
    <source>
        <dbReference type="SAM" id="Phobius"/>
    </source>
</evidence>
<dbReference type="Proteomes" id="UP000176850">
    <property type="component" value="Unassembled WGS sequence"/>
</dbReference>
<evidence type="ECO:0000313" key="2">
    <source>
        <dbReference type="EMBL" id="OGK19263.1"/>
    </source>
</evidence>
<keyword evidence="1" id="KW-0472">Membrane</keyword>
<keyword evidence="1" id="KW-0812">Transmembrane</keyword>
<name>A0A1F7GK14_9BACT</name>